<evidence type="ECO:0000256" key="1">
    <source>
        <dbReference type="SAM" id="Phobius"/>
    </source>
</evidence>
<keyword evidence="1" id="KW-0812">Transmembrane</keyword>
<accession>A0A5P8PNQ0</accession>
<dbReference type="EMBL" id="MN393078">
    <property type="protein sequence ID" value="QFR58885.1"/>
    <property type="molecule type" value="Genomic_DNA"/>
</dbReference>
<protein>
    <submittedName>
        <fullName evidence="2">Uncharacterized protein</fullName>
    </submittedName>
</protein>
<dbReference type="Proteomes" id="UP000325812">
    <property type="component" value="Segment"/>
</dbReference>
<name>A0A5P8PNQ0_9CAUD</name>
<proteinExistence type="predicted"/>
<evidence type="ECO:0000313" key="2">
    <source>
        <dbReference type="EMBL" id="QFR58885.1"/>
    </source>
</evidence>
<keyword evidence="3" id="KW-1185">Reference proteome</keyword>
<sequence>MKYSIGAKCFLIGYGLAAVALLIAAVVLLS</sequence>
<reference evidence="2 3" key="1">
    <citation type="submission" date="2019-08" db="EMBL/GenBank/DDBJ databases">
        <title>Complete genome sequence of Salmonella Enteritidis bacteriophage VSe101.</title>
        <authorList>
            <person name="Denisenko E."/>
            <person name="Kislichkina A."/>
            <person name="Verevkin V."/>
            <person name="Krasilnikova V."/>
            <person name="Volozhantsev N."/>
        </authorList>
    </citation>
    <scope>NUCLEOTIDE SEQUENCE [LARGE SCALE GENOMIC DNA]</scope>
    <source>
        <strain evidence="2">VSe101</strain>
    </source>
</reference>
<keyword evidence="1" id="KW-0472">Membrane</keyword>
<evidence type="ECO:0000313" key="3">
    <source>
        <dbReference type="Proteomes" id="UP000325812"/>
    </source>
</evidence>
<organism evidence="2 3">
    <name type="scientific">Salmonella virus VSe101</name>
    <dbReference type="NCBI Taxonomy" id="2653660"/>
    <lineage>
        <taxon>Viruses</taxon>
        <taxon>Duplodnaviria</taxon>
        <taxon>Heunggongvirae</taxon>
        <taxon>Uroviricota</taxon>
        <taxon>Caudoviricetes</taxon>
        <taxon>Sarkviridae</taxon>
        <taxon>Guernseyvirinae</taxon>
        <taxon>Jerseyvirus</taxon>
        <taxon>Jerseyvirus VSe101</taxon>
    </lineage>
</organism>
<keyword evidence="1" id="KW-1133">Transmembrane helix</keyword>
<gene>
    <name evidence="2" type="ORF">vse101_33</name>
</gene>
<feature type="transmembrane region" description="Helical" evidence="1">
    <location>
        <begin position="9"/>
        <end position="29"/>
    </location>
</feature>